<evidence type="ECO:0000256" key="1">
    <source>
        <dbReference type="SAM" id="SignalP"/>
    </source>
</evidence>
<dbReference type="RefSeq" id="XP_033660873.1">
    <property type="nucleotide sequence ID" value="XM_033814460.1"/>
</dbReference>
<gene>
    <name evidence="2" type="ORF">M409DRAFT_60385</name>
</gene>
<name>A0A6A6BYW1_ZASCE</name>
<accession>A0A6A6BYW1</accession>
<dbReference type="AlphaFoldDB" id="A0A6A6BYW1"/>
<protein>
    <recommendedName>
        <fullName evidence="4">Ecp2 effector protein domain-containing protein</fullName>
    </recommendedName>
</protein>
<evidence type="ECO:0008006" key="4">
    <source>
        <dbReference type="Google" id="ProtNLM"/>
    </source>
</evidence>
<evidence type="ECO:0000313" key="2">
    <source>
        <dbReference type="EMBL" id="KAF2159984.1"/>
    </source>
</evidence>
<proteinExistence type="predicted"/>
<dbReference type="Proteomes" id="UP000799537">
    <property type="component" value="Unassembled WGS sequence"/>
</dbReference>
<feature type="chain" id="PRO_5025660471" description="Ecp2 effector protein domain-containing protein" evidence="1">
    <location>
        <begin position="20"/>
        <end position="185"/>
    </location>
</feature>
<dbReference type="OrthoDB" id="10428067at2759"/>
<sequence>MYCTKTILSLLSLAPLAWTAPHEKSKPIAERKALAGCPDGAYLLYSTPAGLTCIGKAGLGIVASIAAPTAALIIANVKAAWSSNMPAPYPASVSAPSSERRDGLAIRDSTVTAYNVESYPGFDYHDANNPDSDNDWVGIFDSMIDYMNTEQIECLQALGYGDETNYENRFTIWLQTSDGVDHRSC</sequence>
<organism evidence="2 3">
    <name type="scientific">Zasmidium cellare ATCC 36951</name>
    <dbReference type="NCBI Taxonomy" id="1080233"/>
    <lineage>
        <taxon>Eukaryota</taxon>
        <taxon>Fungi</taxon>
        <taxon>Dikarya</taxon>
        <taxon>Ascomycota</taxon>
        <taxon>Pezizomycotina</taxon>
        <taxon>Dothideomycetes</taxon>
        <taxon>Dothideomycetidae</taxon>
        <taxon>Mycosphaerellales</taxon>
        <taxon>Mycosphaerellaceae</taxon>
        <taxon>Zasmidium</taxon>
    </lineage>
</organism>
<dbReference type="EMBL" id="ML993631">
    <property type="protein sequence ID" value="KAF2159984.1"/>
    <property type="molecule type" value="Genomic_DNA"/>
</dbReference>
<reference evidence="2" key="1">
    <citation type="journal article" date="2020" name="Stud. Mycol.">
        <title>101 Dothideomycetes genomes: a test case for predicting lifestyles and emergence of pathogens.</title>
        <authorList>
            <person name="Haridas S."/>
            <person name="Albert R."/>
            <person name="Binder M."/>
            <person name="Bloem J."/>
            <person name="Labutti K."/>
            <person name="Salamov A."/>
            <person name="Andreopoulos B."/>
            <person name="Baker S."/>
            <person name="Barry K."/>
            <person name="Bills G."/>
            <person name="Bluhm B."/>
            <person name="Cannon C."/>
            <person name="Castanera R."/>
            <person name="Culley D."/>
            <person name="Daum C."/>
            <person name="Ezra D."/>
            <person name="Gonzalez J."/>
            <person name="Henrissat B."/>
            <person name="Kuo A."/>
            <person name="Liang C."/>
            <person name="Lipzen A."/>
            <person name="Lutzoni F."/>
            <person name="Magnuson J."/>
            <person name="Mondo S."/>
            <person name="Nolan M."/>
            <person name="Ohm R."/>
            <person name="Pangilinan J."/>
            <person name="Park H.-J."/>
            <person name="Ramirez L."/>
            <person name="Alfaro M."/>
            <person name="Sun H."/>
            <person name="Tritt A."/>
            <person name="Yoshinaga Y."/>
            <person name="Zwiers L.-H."/>
            <person name="Turgeon B."/>
            <person name="Goodwin S."/>
            <person name="Spatafora J."/>
            <person name="Crous P."/>
            <person name="Grigoriev I."/>
        </authorList>
    </citation>
    <scope>NUCLEOTIDE SEQUENCE</scope>
    <source>
        <strain evidence="2">ATCC 36951</strain>
    </source>
</reference>
<evidence type="ECO:0000313" key="3">
    <source>
        <dbReference type="Proteomes" id="UP000799537"/>
    </source>
</evidence>
<keyword evidence="3" id="KW-1185">Reference proteome</keyword>
<keyword evidence="1" id="KW-0732">Signal</keyword>
<feature type="signal peptide" evidence="1">
    <location>
        <begin position="1"/>
        <end position="19"/>
    </location>
</feature>
<dbReference type="GeneID" id="54567732"/>